<evidence type="ECO:0000256" key="8">
    <source>
        <dbReference type="ARBA" id="ARBA00023002"/>
    </source>
</evidence>
<dbReference type="EMBL" id="SDPL01000187">
    <property type="protein sequence ID" value="RXZ46937.1"/>
    <property type="molecule type" value="Genomic_DNA"/>
</dbReference>
<evidence type="ECO:0000313" key="15">
    <source>
        <dbReference type="Proteomes" id="UP000292881"/>
    </source>
</evidence>
<dbReference type="OrthoDB" id="5289857at2"/>
<dbReference type="UniPathway" id="UPA00048">
    <property type="reaction ID" value="UER00072"/>
</dbReference>
<feature type="binding site" evidence="12">
    <location>
        <begin position="284"/>
        <end position="296"/>
    </location>
    <ligand>
        <name>NAD(+)</name>
        <dbReference type="ChEBI" id="CHEBI:57540"/>
    </ligand>
</feature>
<comment type="cofactor">
    <cofactor evidence="12">
        <name>Mg(2+)</name>
        <dbReference type="ChEBI" id="CHEBI:18420"/>
    </cofactor>
    <cofactor evidence="12">
        <name>Mn(2+)</name>
        <dbReference type="ChEBI" id="CHEBI:29035"/>
    </cofactor>
    <text evidence="12">Binds 1 Mg(2+) or Mn(2+) ion per subunit.</text>
</comment>
<dbReference type="EC" id="1.1.1.85" evidence="12"/>
<keyword evidence="15" id="KW-1185">Reference proteome</keyword>
<feature type="binding site" evidence="12">
    <location>
        <position position="133"/>
    </location>
    <ligand>
        <name>substrate</name>
    </ligand>
</feature>
<dbReference type="PANTHER" id="PTHR43275">
    <property type="entry name" value="D-MALATE DEHYDROGENASE [DECARBOXYLATING]"/>
    <property type="match status" value="1"/>
</dbReference>
<evidence type="ECO:0000256" key="3">
    <source>
        <dbReference type="ARBA" id="ARBA00022430"/>
    </source>
</evidence>
<accession>A0A4Q2JL75</accession>
<dbReference type="SUPFAM" id="SSF53659">
    <property type="entry name" value="Isocitrate/Isopropylmalate dehydrogenase-like"/>
    <property type="match status" value="1"/>
</dbReference>
<keyword evidence="8 12" id="KW-0560">Oxidoreductase</keyword>
<evidence type="ECO:0000259" key="13">
    <source>
        <dbReference type="SMART" id="SM01329"/>
    </source>
</evidence>
<keyword evidence="10 12" id="KW-0464">Manganese</keyword>
<evidence type="ECO:0000256" key="4">
    <source>
        <dbReference type="ARBA" id="ARBA00022490"/>
    </source>
</evidence>
<evidence type="ECO:0000313" key="14">
    <source>
        <dbReference type="EMBL" id="RXZ46937.1"/>
    </source>
</evidence>
<evidence type="ECO:0000256" key="6">
    <source>
        <dbReference type="ARBA" id="ARBA00022723"/>
    </source>
</evidence>
<dbReference type="InterPro" id="IPR019818">
    <property type="entry name" value="IsoCit/isopropylmalate_DH_CS"/>
</dbReference>
<evidence type="ECO:0000256" key="9">
    <source>
        <dbReference type="ARBA" id="ARBA00023027"/>
    </source>
</evidence>
<keyword evidence="6 12" id="KW-0479">Metal-binding</keyword>
<dbReference type="Gene3D" id="3.40.718.10">
    <property type="entry name" value="Isopropylmalate Dehydrogenase"/>
    <property type="match status" value="1"/>
</dbReference>
<keyword evidence="3 12" id="KW-0432">Leucine biosynthesis</keyword>
<name>A0A4Q2JL75_9MICO</name>
<feature type="domain" description="Isopropylmalate dehydrogenase-like" evidence="13">
    <location>
        <begin position="6"/>
        <end position="345"/>
    </location>
</feature>
<comment type="cofactor">
    <cofactor evidence="2">
        <name>Mn(2+)</name>
        <dbReference type="ChEBI" id="CHEBI:29035"/>
    </cofactor>
</comment>
<keyword evidence="7 12" id="KW-0460">Magnesium</keyword>
<gene>
    <name evidence="12" type="primary">leuB</name>
    <name evidence="14" type="ORF">ESO86_10195</name>
</gene>
<feature type="binding site" evidence="12">
    <location>
        <position position="252"/>
    </location>
    <ligand>
        <name>Mg(2+)</name>
        <dbReference type="ChEBI" id="CHEBI:18420"/>
    </ligand>
</feature>
<dbReference type="Proteomes" id="UP000292881">
    <property type="component" value="Unassembled WGS sequence"/>
</dbReference>
<sequence>MVTTVRLAVIPGDGIGPEVVGEALKALDAATAGTDVVFEQTRFSLGAARYLETGDTLTDDDLEAIKGHDAILLGAVGGVPGDPRLAGANIERGLLLKLRFELDHYVNLRPSVLHPGVASPLSDPGDVDFVVVREGTEGPYVGNGGAIRVGTPAEVANEVSVNTAYGIERVVRYAFAAASARPRKKLTLVHKTNVLVFAGSLWKRLVDAVAAEYPDVTVDYLHVDAATIFLVTDPARFDVIVTDNLFGDILTDLAGAISGGIGLAASGNINPDGRFPSMFEPVHGSAPDIAGKGIADPTAAILSVALLLDHLGQAAAADRVRDAVTADIAERGDARRSTSEIGDAIAARIGATVGAH</sequence>
<keyword evidence="9 12" id="KW-0520">NAD</keyword>
<proteinExistence type="inferred from homology"/>
<keyword evidence="5 12" id="KW-0028">Amino-acid biosynthesis</keyword>
<dbReference type="GO" id="GO:0051287">
    <property type="term" value="F:NAD binding"/>
    <property type="evidence" value="ECO:0007669"/>
    <property type="project" value="InterPro"/>
</dbReference>
<dbReference type="InterPro" id="IPR050501">
    <property type="entry name" value="ICDH/IPMDH"/>
</dbReference>
<feature type="binding site" evidence="12">
    <location>
        <position position="109"/>
    </location>
    <ligand>
        <name>substrate</name>
    </ligand>
</feature>
<dbReference type="NCBIfam" id="NF002898">
    <property type="entry name" value="PRK03437.1"/>
    <property type="match status" value="1"/>
</dbReference>
<protein>
    <recommendedName>
        <fullName evidence="12">3-isopropylmalate dehydrogenase</fullName>
        <ecNumber evidence="12">1.1.1.85</ecNumber>
    </recommendedName>
    <alternativeName>
        <fullName evidence="12">3-IPM-DH</fullName>
    </alternativeName>
    <alternativeName>
        <fullName evidence="12">Beta-IPM dehydrogenase</fullName>
        <shortName evidence="12">IMDH</shortName>
    </alternativeName>
</protein>
<dbReference type="GO" id="GO:0005737">
    <property type="term" value="C:cytoplasm"/>
    <property type="evidence" value="ECO:0007669"/>
    <property type="project" value="UniProtKB-SubCell"/>
</dbReference>
<comment type="caution">
    <text evidence="14">The sequence shown here is derived from an EMBL/GenBank/DDBJ whole genome shotgun (WGS) entry which is preliminary data.</text>
</comment>
<dbReference type="PANTHER" id="PTHR43275:SF1">
    <property type="entry name" value="D-MALATE DEHYDROGENASE [DECARBOXYLATING]"/>
    <property type="match status" value="1"/>
</dbReference>
<dbReference type="InterPro" id="IPR024084">
    <property type="entry name" value="IsoPropMal-DH-like_dom"/>
</dbReference>
<dbReference type="RefSeq" id="WP_129234795.1">
    <property type="nucleotide sequence ID" value="NZ_SDPL01000187.1"/>
</dbReference>
<dbReference type="GO" id="GO:0000287">
    <property type="term" value="F:magnesium ion binding"/>
    <property type="evidence" value="ECO:0007669"/>
    <property type="project" value="InterPro"/>
</dbReference>
<evidence type="ECO:0000256" key="1">
    <source>
        <dbReference type="ARBA" id="ARBA00000624"/>
    </source>
</evidence>
<dbReference type="GO" id="GO:0009098">
    <property type="term" value="P:L-leucine biosynthetic process"/>
    <property type="evidence" value="ECO:0007669"/>
    <property type="project" value="UniProtKB-UniRule"/>
</dbReference>
<dbReference type="SMART" id="SM01329">
    <property type="entry name" value="Iso_dh"/>
    <property type="match status" value="1"/>
</dbReference>
<evidence type="ECO:0000256" key="10">
    <source>
        <dbReference type="ARBA" id="ARBA00023211"/>
    </source>
</evidence>
<comment type="subunit">
    <text evidence="12">Homodimer.</text>
</comment>
<feature type="binding site" evidence="12">
    <location>
        <position position="224"/>
    </location>
    <ligand>
        <name>substrate</name>
    </ligand>
</feature>
<dbReference type="GO" id="GO:0003862">
    <property type="term" value="F:3-isopropylmalate dehydrogenase activity"/>
    <property type="evidence" value="ECO:0007669"/>
    <property type="project" value="UniProtKB-UniRule"/>
</dbReference>
<evidence type="ECO:0000256" key="5">
    <source>
        <dbReference type="ARBA" id="ARBA00022605"/>
    </source>
</evidence>
<dbReference type="InterPro" id="IPR023698">
    <property type="entry name" value="LeuB_actb"/>
</dbReference>
<keyword evidence="11 12" id="KW-0100">Branched-chain amino acid biosynthesis</keyword>
<feature type="binding site" evidence="12">
    <location>
        <position position="248"/>
    </location>
    <ligand>
        <name>Mg(2+)</name>
        <dbReference type="ChEBI" id="CHEBI:18420"/>
    </ligand>
</feature>
<comment type="pathway">
    <text evidence="12">Amino-acid biosynthesis; L-leucine biosynthesis; L-leucine from 3-methyl-2-oxobutanoate: step 3/4.</text>
</comment>
<evidence type="ECO:0000256" key="11">
    <source>
        <dbReference type="ARBA" id="ARBA00023304"/>
    </source>
</evidence>
<comment type="catalytic activity">
    <reaction evidence="1 12">
        <text>(2R,3S)-3-isopropylmalate + NAD(+) = 4-methyl-2-oxopentanoate + CO2 + NADH</text>
        <dbReference type="Rhea" id="RHEA:32271"/>
        <dbReference type="ChEBI" id="CHEBI:16526"/>
        <dbReference type="ChEBI" id="CHEBI:17865"/>
        <dbReference type="ChEBI" id="CHEBI:35121"/>
        <dbReference type="ChEBI" id="CHEBI:57540"/>
        <dbReference type="ChEBI" id="CHEBI:57945"/>
        <dbReference type="EC" id="1.1.1.85"/>
    </reaction>
</comment>
<evidence type="ECO:0000256" key="12">
    <source>
        <dbReference type="HAMAP-Rule" id="MF_01035"/>
    </source>
</evidence>
<organism evidence="14 15">
    <name type="scientific">Agromyces binzhouensis</name>
    <dbReference type="NCBI Taxonomy" id="1817495"/>
    <lineage>
        <taxon>Bacteria</taxon>
        <taxon>Bacillati</taxon>
        <taxon>Actinomycetota</taxon>
        <taxon>Actinomycetes</taxon>
        <taxon>Micrococcales</taxon>
        <taxon>Microbacteriaceae</taxon>
        <taxon>Agromyces</taxon>
    </lineage>
</organism>
<feature type="binding site" evidence="12">
    <location>
        <position position="224"/>
    </location>
    <ligand>
        <name>Mg(2+)</name>
        <dbReference type="ChEBI" id="CHEBI:18420"/>
    </ligand>
</feature>
<keyword evidence="4 12" id="KW-0963">Cytoplasm</keyword>
<comment type="function">
    <text evidence="12">Catalyzes the oxidation of 3-carboxy-2-hydroxy-4-methylpentanoate (3-isopropylmalate) to 3-carboxy-4-methyl-2-oxopentanoate. The product decarboxylates to 4-methyl-2 oxopentanoate.</text>
</comment>
<feature type="binding site" evidence="12">
    <location>
        <position position="99"/>
    </location>
    <ligand>
        <name>substrate</name>
    </ligand>
</feature>
<reference evidence="14 15" key="1">
    <citation type="submission" date="2019-01" db="EMBL/GenBank/DDBJ databases">
        <authorList>
            <person name="Li J."/>
        </authorList>
    </citation>
    <scope>NUCLEOTIDE SEQUENCE [LARGE SCALE GENOMIC DNA]</scope>
    <source>
        <strain evidence="14 15">CGMCC 4.7180</strain>
    </source>
</reference>
<feature type="site" description="Important for catalysis" evidence="12">
    <location>
        <position position="191"/>
    </location>
</feature>
<dbReference type="AlphaFoldDB" id="A0A4Q2JL75"/>
<evidence type="ECO:0000256" key="2">
    <source>
        <dbReference type="ARBA" id="ARBA00001936"/>
    </source>
</evidence>
<dbReference type="Pfam" id="PF00180">
    <property type="entry name" value="Iso_dh"/>
    <property type="match status" value="1"/>
</dbReference>
<dbReference type="PROSITE" id="PS00470">
    <property type="entry name" value="IDH_IMDH"/>
    <property type="match status" value="1"/>
</dbReference>
<feature type="site" description="Important for catalysis" evidence="12">
    <location>
        <position position="140"/>
    </location>
</feature>
<comment type="subcellular location">
    <subcellularLocation>
        <location evidence="12">Cytoplasm</location>
    </subcellularLocation>
</comment>
<evidence type="ECO:0000256" key="7">
    <source>
        <dbReference type="ARBA" id="ARBA00022842"/>
    </source>
</evidence>
<dbReference type="HAMAP" id="MF_01035">
    <property type="entry name" value="LeuB_type2"/>
    <property type="match status" value="1"/>
</dbReference>
<comment type="similarity">
    <text evidence="12">Belongs to the isocitrate and isopropylmalate dehydrogenases family. LeuB type 2 subfamily.</text>
</comment>